<feature type="signal peptide" evidence="1">
    <location>
        <begin position="1"/>
        <end position="27"/>
    </location>
</feature>
<gene>
    <name evidence="2" type="ORF">CAP_7698</name>
</gene>
<evidence type="ECO:0000313" key="2">
    <source>
        <dbReference type="EMBL" id="EYF01930.1"/>
    </source>
</evidence>
<keyword evidence="3" id="KW-1185">Reference proteome</keyword>
<comment type="caution">
    <text evidence="2">The sequence shown here is derived from an EMBL/GenBank/DDBJ whole genome shotgun (WGS) entry which is preliminary data.</text>
</comment>
<name>A0A017SZ92_9BACT</name>
<evidence type="ECO:0000256" key="1">
    <source>
        <dbReference type="SAM" id="SignalP"/>
    </source>
</evidence>
<feature type="chain" id="PRO_5001496470" evidence="1">
    <location>
        <begin position="28"/>
        <end position="251"/>
    </location>
</feature>
<proteinExistence type="predicted"/>
<sequence length="251" mass="26727">MAKLNGLALSSLVAGALITLAASSAQAAPVTDTAHLDYMNDLVASLTGVDPAENRNNWASASQACAITWANGSATPSALTKGACFFTLALSAAYPSVTGSQLYTWWGGQSPSSPRYYDLIEAENHFWQVDLVEEILPGDVLSTKYLNRSGVNTGNTMVVADISFYTTLAGGTERYIVTVVDSTNSPHGQQDTRYDLDYPISGVGSGLIFLDADPVTGGVSGHSWSNQGQTYSSYYTITDRPLVVGRFDRNK</sequence>
<protein>
    <submittedName>
        <fullName evidence="2">Uncharacterized protein</fullName>
    </submittedName>
</protein>
<dbReference type="Proteomes" id="UP000019678">
    <property type="component" value="Unassembled WGS sequence"/>
</dbReference>
<evidence type="ECO:0000313" key="3">
    <source>
        <dbReference type="Proteomes" id="UP000019678"/>
    </source>
</evidence>
<dbReference type="AlphaFoldDB" id="A0A017SZ92"/>
<accession>A0A017SZ92</accession>
<reference evidence="2 3" key="1">
    <citation type="submission" date="2013-05" db="EMBL/GenBank/DDBJ databases">
        <title>Genome assembly of Chondromyces apiculatus DSM 436.</title>
        <authorList>
            <person name="Sharma G."/>
            <person name="Khatri I."/>
            <person name="Kaur C."/>
            <person name="Mayilraj S."/>
            <person name="Subramanian S."/>
        </authorList>
    </citation>
    <scope>NUCLEOTIDE SEQUENCE [LARGE SCALE GENOMIC DNA]</scope>
    <source>
        <strain evidence="2 3">DSM 436</strain>
    </source>
</reference>
<dbReference type="OrthoDB" id="324838at2"/>
<organism evidence="2 3">
    <name type="scientific">Chondromyces apiculatus DSM 436</name>
    <dbReference type="NCBI Taxonomy" id="1192034"/>
    <lineage>
        <taxon>Bacteria</taxon>
        <taxon>Pseudomonadati</taxon>
        <taxon>Myxococcota</taxon>
        <taxon>Polyangia</taxon>
        <taxon>Polyangiales</taxon>
        <taxon>Polyangiaceae</taxon>
        <taxon>Chondromyces</taxon>
    </lineage>
</organism>
<dbReference type="EMBL" id="ASRX01000069">
    <property type="protein sequence ID" value="EYF01930.1"/>
    <property type="molecule type" value="Genomic_DNA"/>
</dbReference>
<dbReference type="RefSeq" id="WP_044248534.1">
    <property type="nucleotide sequence ID" value="NZ_ASRX01000069.1"/>
</dbReference>
<keyword evidence="1" id="KW-0732">Signal</keyword>